<sequence>MHSDYYNMVFGEKLANILYEANSQFFYERNVIEGAVNALFCEREIINNKNIIKKLMFFLSDVNHTKKDVVQSALNIIIDIASGDI</sequence>
<dbReference type="InterPro" id="IPR024753">
    <property type="entry name" value="AriR"/>
</dbReference>
<dbReference type="EMBL" id="CP065611">
    <property type="protein sequence ID" value="QPR07493.1"/>
    <property type="molecule type" value="Genomic_DNA"/>
</dbReference>
<reference evidence="2 3" key="1">
    <citation type="submission" date="2018-06" db="EMBL/GenBank/DDBJ databases">
        <authorList>
            <consortium name="Pathogen Informatics"/>
            <person name="Doyle S."/>
        </authorList>
    </citation>
    <scope>NUCLEOTIDE SEQUENCE [LARGE SCALE GENOMIC DNA]</scope>
    <source>
        <strain evidence="2 3">NCTC11181</strain>
    </source>
</reference>
<evidence type="ECO:0000313" key="2">
    <source>
        <dbReference type="EMBL" id="STD37836.1"/>
    </source>
</evidence>
<dbReference type="Pfam" id="PF10798">
    <property type="entry name" value="YmgB"/>
    <property type="match status" value="1"/>
</dbReference>
<dbReference type="GO" id="GO:0071468">
    <property type="term" value="P:cellular response to acidic pH"/>
    <property type="evidence" value="ECO:0007669"/>
    <property type="project" value="InterPro"/>
</dbReference>
<gene>
    <name evidence="1" type="ORF">I6H02_17250</name>
    <name evidence="2" type="ORF">NCTC11181_01646</name>
</gene>
<dbReference type="EMBL" id="UFYN01000002">
    <property type="protein sequence ID" value="STD37836.1"/>
    <property type="molecule type" value="Genomic_DNA"/>
</dbReference>
<evidence type="ECO:0000313" key="4">
    <source>
        <dbReference type="Proteomes" id="UP000594864"/>
    </source>
</evidence>
<reference evidence="1 4" key="2">
    <citation type="submission" date="2020-12" db="EMBL/GenBank/DDBJ databases">
        <title>FDA dAtabase for Regulatory Grade micrObial Sequences (FDA-ARGOS): Supporting development and validation of Infectious Disease Dx tests.</title>
        <authorList>
            <person name="Sproer C."/>
            <person name="Gronow S."/>
            <person name="Severitt S."/>
            <person name="Schroder I."/>
            <person name="Tallon L."/>
            <person name="Sadzewicz L."/>
            <person name="Zhao X."/>
            <person name="Boylan J."/>
            <person name="Ott S."/>
            <person name="Bowen H."/>
            <person name="Vavikolanu K."/>
            <person name="Mehta A."/>
            <person name="Aluvathingal J."/>
            <person name="Nadendla S."/>
            <person name="Lowell S."/>
            <person name="Myers T."/>
            <person name="Yan Y."/>
            <person name="Sichtig H."/>
        </authorList>
    </citation>
    <scope>NUCLEOTIDE SEQUENCE [LARGE SCALE GENOMIC DNA]</scope>
    <source>
        <strain evidence="1 4">FDAARGOS_945</strain>
    </source>
</reference>
<accession>A0A376FQK6</accession>
<protein>
    <submittedName>
        <fullName evidence="1">Biofilm development YmgB/AriR family protein</fullName>
    </submittedName>
</protein>
<dbReference type="Gene3D" id="1.20.5.5260">
    <property type="match status" value="1"/>
</dbReference>
<proteinExistence type="predicted"/>
<evidence type="ECO:0000313" key="3">
    <source>
        <dbReference type="Proteomes" id="UP000254219"/>
    </source>
</evidence>
<evidence type="ECO:0000313" key="1">
    <source>
        <dbReference type="EMBL" id="QPR07493.1"/>
    </source>
</evidence>
<dbReference type="Proteomes" id="UP000254219">
    <property type="component" value="Unassembled WGS sequence"/>
</dbReference>
<organism evidence="2 3">
    <name type="scientific">Escherichia coli</name>
    <dbReference type="NCBI Taxonomy" id="562"/>
    <lineage>
        <taxon>Bacteria</taxon>
        <taxon>Pseudomonadati</taxon>
        <taxon>Pseudomonadota</taxon>
        <taxon>Gammaproteobacteria</taxon>
        <taxon>Enterobacterales</taxon>
        <taxon>Enterobacteriaceae</taxon>
        <taxon>Escherichia</taxon>
    </lineage>
</organism>
<dbReference type="AlphaFoldDB" id="A0A376FQK6"/>
<name>A0A376FQK6_ECOLX</name>
<dbReference type="Proteomes" id="UP000594864">
    <property type="component" value="Chromosome"/>
</dbReference>